<dbReference type="SUPFAM" id="SSF53383">
    <property type="entry name" value="PLP-dependent transferases"/>
    <property type="match status" value="1"/>
</dbReference>
<evidence type="ECO:0000313" key="7">
    <source>
        <dbReference type="EMBL" id="HIY67109.1"/>
    </source>
</evidence>
<evidence type="ECO:0000256" key="4">
    <source>
        <dbReference type="ARBA" id="ARBA00022679"/>
    </source>
</evidence>
<dbReference type="InterPro" id="IPR015424">
    <property type="entry name" value="PyrdxlP-dep_Trfase"/>
</dbReference>
<comment type="caution">
    <text evidence="7">The sequence shown here is derived from an EMBL/GenBank/DDBJ whole genome shotgun (WGS) entry which is preliminary data.</text>
</comment>
<comment type="similarity">
    <text evidence="2">Belongs to the class-I pyridoxal-phosphate-dependent aminotransferase family.</text>
</comment>
<proteinExistence type="inferred from homology"/>
<dbReference type="GO" id="GO:0005737">
    <property type="term" value="C:cytoplasm"/>
    <property type="evidence" value="ECO:0007669"/>
    <property type="project" value="TreeGrafter"/>
</dbReference>
<dbReference type="Proteomes" id="UP000824005">
    <property type="component" value="Unassembled WGS sequence"/>
</dbReference>
<dbReference type="Gene3D" id="3.40.640.10">
    <property type="entry name" value="Type I PLP-dependent aspartate aminotransferase-like (Major domain)"/>
    <property type="match status" value="1"/>
</dbReference>
<dbReference type="InterPro" id="IPR051326">
    <property type="entry name" value="Kynurenine-oxoglutarate_AT"/>
</dbReference>
<dbReference type="AlphaFoldDB" id="A0A9D1YWE7"/>
<evidence type="ECO:0000256" key="5">
    <source>
        <dbReference type="ARBA" id="ARBA00022898"/>
    </source>
</evidence>
<dbReference type="InterPro" id="IPR015421">
    <property type="entry name" value="PyrdxlP-dep_Trfase_major"/>
</dbReference>
<gene>
    <name evidence="7" type="ORF">H9830_12640</name>
</gene>
<feature type="domain" description="Aminotransferase class I/classII large" evidence="6">
    <location>
        <begin position="40"/>
        <end position="389"/>
    </location>
</feature>
<reference evidence="7" key="2">
    <citation type="submission" date="2021-04" db="EMBL/GenBank/DDBJ databases">
        <authorList>
            <person name="Gilroy R."/>
        </authorList>
    </citation>
    <scope>NUCLEOTIDE SEQUENCE</scope>
    <source>
        <strain evidence="7">ChiGjej1B1-98</strain>
    </source>
</reference>
<dbReference type="EMBL" id="DXDC01000383">
    <property type="protein sequence ID" value="HIY67109.1"/>
    <property type="molecule type" value="Genomic_DNA"/>
</dbReference>
<dbReference type="GO" id="GO:0016212">
    <property type="term" value="F:kynurenine-oxoglutarate transaminase activity"/>
    <property type="evidence" value="ECO:0007669"/>
    <property type="project" value="TreeGrafter"/>
</dbReference>
<dbReference type="PANTHER" id="PTHR43807:SF20">
    <property type="entry name" value="FI04487P"/>
    <property type="match status" value="1"/>
</dbReference>
<evidence type="ECO:0000256" key="3">
    <source>
        <dbReference type="ARBA" id="ARBA00022576"/>
    </source>
</evidence>
<name>A0A9D1YWE7_9MICO</name>
<dbReference type="GO" id="GO:0030170">
    <property type="term" value="F:pyridoxal phosphate binding"/>
    <property type="evidence" value="ECO:0007669"/>
    <property type="project" value="InterPro"/>
</dbReference>
<evidence type="ECO:0000256" key="2">
    <source>
        <dbReference type="ARBA" id="ARBA00007441"/>
    </source>
</evidence>
<dbReference type="InterPro" id="IPR004839">
    <property type="entry name" value="Aminotransferase_I/II_large"/>
</dbReference>
<reference evidence="7" key="1">
    <citation type="journal article" date="2021" name="PeerJ">
        <title>Extensive microbial diversity within the chicken gut microbiome revealed by metagenomics and culture.</title>
        <authorList>
            <person name="Gilroy R."/>
            <person name="Ravi A."/>
            <person name="Getino M."/>
            <person name="Pursley I."/>
            <person name="Horton D.L."/>
            <person name="Alikhan N.F."/>
            <person name="Baker D."/>
            <person name="Gharbi K."/>
            <person name="Hall N."/>
            <person name="Watson M."/>
            <person name="Adriaenssens E.M."/>
            <person name="Foster-Nyarko E."/>
            <person name="Jarju S."/>
            <person name="Secka A."/>
            <person name="Antonio M."/>
            <person name="Oren A."/>
            <person name="Chaudhuri R.R."/>
            <person name="La Ragione R."/>
            <person name="Hildebrand F."/>
            <person name="Pallen M.J."/>
        </authorList>
    </citation>
    <scope>NUCLEOTIDE SEQUENCE</scope>
    <source>
        <strain evidence="7">ChiGjej1B1-98</strain>
    </source>
</reference>
<keyword evidence="3 7" id="KW-0032">Aminotransferase</keyword>
<keyword evidence="4" id="KW-0808">Transferase</keyword>
<protein>
    <submittedName>
        <fullName evidence="7">Aminotransferase class I/II-fold pyridoxal phosphate-dependent enzyme</fullName>
    </submittedName>
</protein>
<evidence type="ECO:0000256" key="1">
    <source>
        <dbReference type="ARBA" id="ARBA00001933"/>
    </source>
</evidence>
<dbReference type="FunFam" id="3.40.640.10:FF:000033">
    <property type="entry name" value="Aspartate aminotransferase"/>
    <property type="match status" value="1"/>
</dbReference>
<keyword evidence="5" id="KW-0663">Pyridoxal phosphate</keyword>
<sequence length="395" mass="42248">MEDAPWFRLAHAAGLAGLDGSLRPTIFAEMTSLAAETGSINLGQGFPDFDGPEAVLSAAKGAIDEGLNQYGPARGNPLLIEAIRNQRKRDYGIDLDVNEILVTVGATEAISASLLAYVAPGDEVIAFEPYYDEYLAVTALAGGTLVSVPLYAPEFQPEPQALEAAITPRTKAIILNTPHNPTGAVFEEERLRAIATIANRHGIMVIADEVYEQLTFSGKHVPMVAAGLDPELSIAISSGGKTFSVTGWKVGWIMANAKRIGEISAVKQYMSFVGSVPLQPAIATGLGLPQEFFDQQRASFTAKRDMLVEGLQGVGMTPYVPDSGYFVLADTVELGYGDARSLAYELPHLVGVVSVPVSPFASIDRSDLRAVMRFAFCKRDDTIAEAVSRLAGLRR</sequence>
<dbReference type="Pfam" id="PF00155">
    <property type="entry name" value="Aminotran_1_2"/>
    <property type="match status" value="1"/>
</dbReference>
<dbReference type="CDD" id="cd00609">
    <property type="entry name" value="AAT_like"/>
    <property type="match status" value="1"/>
</dbReference>
<dbReference type="Gene3D" id="3.90.1150.10">
    <property type="entry name" value="Aspartate Aminotransferase, domain 1"/>
    <property type="match status" value="1"/>
</dbReference>
<evidence type="ECO:0000259" key="6">
    <source>
        <dbReference type="Pfam" id="PF00155"/>
    </source>
</evidence>
<organism evidence="7 8">
    <name type="scientific">Candidatus Agrococcus pullicola</name>
    <dbReference type="NCBI Taxonomy" id="2838429"/>
    <lineage>
        <taxon>Bacteria</taxon>
        <taxon>Bacillati</taxon>
        <taxon>Actinomycetota</taxon>
        <taxon>Actinomycetes</taxon>
        <taxon>Micrococcales</taxon>
        <taxon>Microbacteriaceae</taxon>
        <taxon>Agrococcus</taxon>
    </lineage>
</organism>
<evidence type="ECO:0000313" key="8">
    <source>
        <dbReference type="Proteomes" id="UP000824005"/>
    </source>
</evidence>
<dbReference type="PANTHER" id="PTHR43807">
    <property type="entry name" value="FI04487P"/>
    <property type="match status" value="1"/>
</dbReference>
<comment type="cofactor">
    <cofactor evidence="1">
        <name>pyridoxal 5'-phosphate</name>
        <dbReference type="ChEBI" id="CHEBI:597326"/>
    </cofactor>
</comment>
<dbReference type="InterPro" id="IPR015422">
    <property type="entry name" value="PyrdxlP-dep_Trfase_small"/>
</dbReference>
<accession>A0A9D1YWE7</accession>